<comment type="caution">
    <text evidence="2">The sequence shown here is derived from an EMBL/GenBank/DDBJ whole genome shotgun (WGS) entry which is preliminary data.</text>
</comment>
<name>A0A9P4Q8H2_9PEZI</name>
<feature type="signal peptide" evidence="1">
    <location>
        <begin position="1"/>
        <end position="30"/>
    </location>
</feature>
<reference evidence="2" key="1">
    <citation type="journal article" date="2020" name="Stud. Mycol.">
        <title>101 Dothideomycetes genomes: a test case for predicting lifestyles and emergence of pathogens.</title>
        <authorList>
            <person name="Haridas S."/>
            <person name="Albert R."/>
            <person name="Binder M."/>
            <person name="Bloem J."/>
            <person name="Labutti K."/>
            <person name="Salamov A."/>
            <person name="Andreopoulos B."/>
            <person name="Baker S."/>
            <person name="Barry K."/>
            <person name="Bills G."/>
            <person name="Bluhm B."/>
            <person name="Cannon C."/>
            <person name="Castanera R."/>
            <person name="Culley D."/>
            <person name="Daum C."/>
            <person name="Ezra D."/>
            <person name="Gonzalez J."/>
            <person name="Henrissat B."/>
            <person name="Kuo A."/>
            <person name="Liang C."/>
            <person name="Lipzen A."/>
            <person name="Lutzoni F."/>
            <person name="Magnuson J."/>
            <person name="Mondo S."/>
            <person name="Nolan M."/>
            <person name="Ohm R."/>
            <person name="Pangilinan J."/>
            <person name="Park H.-J."/>
            <person name="Ramirez L."/>
            <person name="Alfaro M."/>
            <person name="Sun H."/>
            <person name="Tritt A."/>
            <person name="Yoshinaga Y."/>
            <person name="Zwiers L.-H."/>
            <person name="Turgeon B."/>
            <person name="Goodwin S."/>
            <person name="Spatafora J."/>
            <person name="Crous P."/>
            <person name="Grigoriev I."/>
        </authorList>
    </citation>
    <scope>NUCLEOTIDE SEQUENCE</scope>
    <source>
        <strain evidence="2">CBS 116435</strain>
    </source>
</reference>
<gene>
    <name evidence="2" type="ORF">K431DRAFT_45544</name>
</gene>
<evidence type="ECO:0000313" key="3">
    <source>
        <dbReference type="Proteomes" id="UP000799441"/>
    </source>
</evidence>
<evidence type="ECO:0000313" key="2">
    <source>
        <dbReference type="EMBL" id="KAF2722538.1"/>
    </source>
</evidence>
<proteinExistence type="predicted"/>
<feature type="chain" id="PRO_5040348570" evidence="1">
    <location>
        <begin position="31"/>
        <end position="164"/>
    </location>
</feature>
<dbReference type="EMBL" id="MU003782">
    <property type="protein sequence ID" value="KAF2722538.1"/>
    <property type="molecule type" value="Genomic_DNA"/>
</dbReference>
<keyword evidence="1" id="KW-0732">Signal</keyword>
<sequence>MSRRAFGWDTVWDGMGWIFLCVCVCVCVRAHCMNGCCGAFDLIRCFRLCSSPASVVRQYGYSTCTTCPILPLACVHPALPHPLSRLPLYAACCRLLVTIAACCCCCCCCCCINLLSIYASSSLTAFHILARIPPPKSCLVHLFACPPTLPYPLRHPDPVRIFHS</sequence>
<dbReference type="Proteomes" id="UP000799441">
    <property type="component" value="Unassembled WGS sequence"/>
</dbReference>
<organism evidence="2 3">
    <name type="scientific">Polychaeton citri CBS 116435</name>
    <dbReference type="NCBI Taxonomy" id="1314669"/>
    <lineage>
        <taxon>Eukaryota</taxon>
        <taxon>Fungi</taxon>
        <taxon>Dikarya</taxon>
        <taxon>Ascomycota</taxon>
        <taxon>Pezizomycotina</taxon>
        <taxon>Dothideomycetes</taxon>
        <taxon>Dothideomycetidae</taxon>
        <taxon>Capnodiales</taxon>
        <taxon>Capnodiaceae</taxon>
        <taxon>Polychaeton</taxon>
    </lineage>
</organism>
<keyword evidence="3" id="KW-1185">Reference proteome</keyword>
<protein>
    <submittedName>
        <fullName evidence="2">Uncharacterized protein</fullName>
    </submittedName>
</protein>
<evidence type="ECO:0000256" key="1">
    <source>
        <dbReference type="SAM" id="SignalP"/>
    </source>
</evidence>
<dbReference type="AlphaFoldDB" id="A0A9P4Q8H2"/>
<accession>A0A9P4Q8H2</accession>